<organism evidence="1 2">
    <name type="scientific">Meloidogyne hapla</name>
    <name type="common">Root-knot nematode worm</name>
    <dbReference type="NCBI Taxonomy" id="6305"/>
    <lineage>
        <taxon>Eukaryota</taxon>
        <taxon>Metazoa</taxon>
        <taxon>Ecdysozoa</taxon>
        <taxon>Nematoda</taxon>
        <taxon>Chromadorea</taxon>
        <taxon>Rhabditida</taxon>
        <taxon>Tylenchina</taxon>
        <taxon>Tylenchomorpha</taxon>
        <taxon>Tylenchoidea</taxon>
        <taxon>Meloidogynidae</taxon>
        <taxon>Meloidogyninae</taxon>
        <taxon>Meloidogyne</taxon>
    </lineage>
</organism>
<reference evidence="2" key="1">
    <citation type="submission" date="2016-11" db="UniProtKB">
        <authorList>
            <consortium name="WormBaseParasite"/>
        </authorList>
    </citation>
    <scope>IDENTIFICATION</scope>
</reference>
<name>A0A1I8BSG3_MELHA</name>
<evidence type="ECO:0000313" key="1">
    <source>
        <dbReference type="Proteomes" id="UP000095281"/>
    </source>
</evidence>
<dbReference type="Proteomes" id="UP000095281">
    <property type="component" value="Unplaced"/>
</dbReference>
<keyword evidence="1" id="KW-1185">Reference proteome</keyword>
<dbReference type="AlphaFoldDB" id="A0A1I8BSG3"/>
<protein>
    <submittedName>
        <fullName evidence="2">Uncharacterized protein</fullName>
    </submittedName>
</protein>
<sequence>MDRRKIIYKYKFKITRKQISELLKMIYESASNAEEKAKIRWSALNAAKYILEMFKEGRDVFDGGCKETFLNDEKIEEEGRTSTSNNSMINNKAQENFNMKNKIINIEKH</sequence>
<accession>A0A1I8BSG3</accession>
<dbReference type="WBParaSite" id="MhA1_Contig558.frz3.gene6">
    <property type="protein sequence ID" value="MhA1_Contig558.frz3.gene6"/>
    <property type="gene ID" value="MhA1_Contig558.frz3.gene6"/>
</dbReference>
<evidence type="ECO:0000313" key="2">
    <source>
        <dbReference type="WBParaSite" id="MhA1_Contig558.frz3.gene6"/>
    </source>
</evidence>
<proteinExistence type="predicted"/>